<evidence type="ECO:0000313" key="3">
    <source>
        <dbReference type="EMBL" id="KAF5310853.1"/>
    </source>
</evidence>
<feature type="binding site" evidence="2">
    <location>
        <position position="61"/>
    </location>
    <ligand>
        <name>substrate</name>
    </ligand>
</feature>
<dbReference type="PANTHER" id="PTHR46517:SF1">
    <property type="entry name" value="FRUCTOSE-2,6-BISPHOSPHATASE TIGAR"/>
    <property type="match status" value="1"/>
</dbReference>
<dbReference type="EMBL" id="JAACJJ010000057">
    <property type="protein sequence ID" value="KAF5310853.1"/>
    <property type="molecule type" value="Genomic_DNA"/>
</dbReference>
<organism evidence="3 4">
    <name type="scientific">Psilocybe cf. subviscida</name>
    <dbReference type="NCBI Taxonomy" id="2480587"/>
    <lineage>
        <taxon>Eukaryota</taxon>
        <taxon>Fungi</taxon>
        <taxon>Dikarya</taxon>
        <taxon>Basidiomycota</taxon>
        <taxon>Agaricomycotina</taxon>
        <taxon>Agaricomycetes</taxon>
        <taxon>Agaricomycetidae</taxon>
        <taxon>Agaricales</taxon>
        <taxon>Agaricineae</taxon>
        <taxon>Strophariaceae</taxon>
        <taxon>Psilocybe</taxon>
    </lineage>
</organism>
<evidence type="ECO:0000256" key="2">
    <source>
        <dbReference type="PIRSR" id="PIRSR613078-2"/>
    </source>
</evidence>
<evidence type="ECO:0000313" key="4">
    <source>
        <dbReference type="Proteomes" id="UP000567179"/>
    </source>
</evidence>
<dbReference type="InterPro" id="IPR013078">
    <property type="entry name" value="His_Pase_superF_clade-1"/>
</dbReference>
<dbReference type="Pfam" id="PF00300">
    <property type="entry name" value="His_Phos_1"/>
    <property type="match status" value="1"/>
</dbReference>
<dbReference type="SUPFAM" id="SSF53254">
    <property type="entry name" value="Phosphoglycerate mutase-like"/>
    <property type="match status" value="1"/>
</dbReference>
<protein>
    <recommendedName>
        <fullName evidence="5">Phosphoglycerate mutase-like protein</fullName>
    </recommendedName>
</protein>
<reference evidence="3 4" key="1">
    <citation type="journal article" date="2020" name="ISME J.">
        <title>Uncovering the hidden diversity of litter-decomposition mechanisms in mushroom-forming fungi.</title>
        <authorList>
            <person name="Floudas D."/>
            <person name="Bentzer J."/>
            <person name="Ahren D."/>
            <person name="Johansson T."/>
            <person name="Persson P."/>
            <person name="Tunlid A."/>
        </authorList>
    </citation>
    <scope>NUCLEOTIDE SEQUENCE [LARGE SCALE GENOMIC DNA]</scope>
    <source>
        <strain evidence="3 4">CBS 101986</strain>
    </source>
</reference>
<dbReference type="InterPro" id="IPR029033">
    <property type="entry name" value="His_PPase_superfam"/>
</dbReference>
<dbReference type="Proteomes" id="UP000567179">
    <property type="component" value="Unassembled WGS sequence"/>
</dbReference>
<name>A0A8H5AUM8_9AGAR</name>
<sequence>MERCSLDRARPESTPLPLPFKIPGQDANCSYFFHNLQQAYSLGHSLSSTPFTHIYTSDLKRAHSTAQHVLEQQPSPHPPLTITPLLREQHFGVAEGYAWVMSIPEGTTREAMYDQKVFPVLDTRQEKFPEGESLDDIALRAEAAVRECILPHVGHGQGDGDEEAHIAIASHGLCISEVVAALVRLDPEADKTKSYRGLKNTAWARVEVNQRSGDATGLEVKVVKFNVDKHLDDMKDIPSRHENEDGASAEARAYFGGGAA</sequence>
<dbReference type="CDD" id="cd07067">
    <property type="entry name" value="HP_PGM_like"/>
    <property type="match status" value="1"/>
</dbReference>
<proteinExistence type="predicted"/>
<dbReference type="OrthoDB" id="354304at2759"/>
<dbReference type="AlphaFoldDB" id="A0A8H5AUM8"/>
<gene>
    <name evidence="3" type="ORF">D9619_007859</name>
</gene>
<dbReference type="Gene3D" id="3.40.50.1240">
    <property type="entry name" value="Phosphoglycerate mutase-like"/>
    <property type="match status" value="1"/>
</dbReference>
<evidence type="ECO:0000256" key="1">
    <source>
        <dbReference type="ARBA" id="ARBA00022801"/>
    </source>
</evidence>
<keyword evidence="1" id="KW-0378">Hydrolase</keyword>
<dbReference type="GO" id="GO:0043456">
    <property type="term" value="P:regulation of pentose-phosphate shunt"/>
    <property type="evidence" value="ECO:0007669"/>
    <property type="project" value="TreeGrafter"/>
</dbReference>
<dbReference type="GO" id="GO:0045820">
    <property type="term" value="P:negative regulation of glycolytic process"/>
    <property type="evidence" value="ECO:0007669"/>
    <property type="project" value="TreeGrafter"/>
</dbReference>
<dbReference type="InterPro" id="IPR051695">
    <property type="entry name" value="Phosphoglycerate_Mutase"/>
</dbReference>
<accession>A0A8H5AUM8</accession>
<comment type="caution">
    <text evidence="3">The sequence shown here is derived from an EMBL/GenBank/DDBJ whole genome shotgun (WGS) entry which is preliminary data.</text>
</comment>
<dbReference type="GO" id="GO:0004331">
    <property type="term" value="F:fructose-2,6-bisphosphate 2-phosphatase activity"/>
    <property type="evidence" value="ECO:0007669"/>
    <property type="project" value="TreeGrafter"/>
</dbReference>
<dbReference type="PANTHER" id="PTHR46517">
    <property type="entry name" value="FRUCTOSE-2,6-BISPHOSPHATASE TIGAR"/>
    <property type="match status" value="1"/>
</dbReference>
<evidence type="ECO:0008006" key="5">
    <source>
        <dbReference type="Google" id="ProtNLM"/>
    </source>
</evidence>
<keyword evidence="4" id="KW-1185">Reference proteome</keyword>
<dbReference type="GO" id="GO:0005829">
    <property type="term" value="C:cytosol"/>
    <property type="evidence" value="ECO:0007669"/>
    <property type="project" value="TreeGrafter"/>
</dbReference>